<name>A0A813JW30_POLGL</name>
<comment type="caution">
    <text evidence="1">The sequence shown here is derived from an EMBL/GenBank/DDBJ whole genome shotgun (WGS) entry which is preliminary data.</text>
</comment>
<sequence length="108" mass="11915">MCRQQLQYNNDNNNSSTLKCPFPRRPMATHARDILNNAMHESQQYLQRNFPVDVPACIVTGQAFRTGTAAALNNNNNNNNVHFHVHSYALLCLIGLGKARASAAASCS</sequence>
<evidence type="ECO:0000313" key="1">
    <source>
        <dbReference type="EMBL" id="CAE8690792.1"/>
    </source>
</evidence>
<protein>
    <submittedName>
        <fullName evidence="1">Uncharacterized protein</fullName>
    </submittedName>
</protein>
<dbReference type="AlphaFoldDB" id="A0A813JW30"/>
<accession>A0A813JW30</accession>
<gene>
    <name evidence="1" type="ORF">PGLA2088_LOCUS27113</name>
</gene>
<proteinExistence type="predicted"/>
<evidence type="ECO:0000313" key="2">
    <source>
        <dbReference type="Proteomes" id="UP000626109"/>
    </source>
</evidence>
<organism evidence="1 2">
    <name type="scientific">Polarella glacialis</name>
    <name type="common">Dinoflagellate</name>
    <dbReference type="NCBI Taxonomy" id="89957"/>
    <lineage>
        <taxon>Eukaryota</taxon>
        <taxon>Sar</taxon>
        <taxon>Alveolata</taxon>
        <taxon>Dinophyceae</taxon>
        <taxon>Suessiales</taxon>
        <taxon>Suessiaceae</taxon>
        <taxon>Polarella</taxon>
    </lineage>
</organism>
<dbReference type="EMBL" id="CAJNNW010027323">
    <property type="protein sequence ID" value="CAE8690792.1"/>
    <property type="molecule type" value="Genomic_DNA"/>
</dbReference>
<reference evidence="1" key="1">
    <citation type="submission" date="2021-02" db="EMBL/GenBank/DDBJ databases">
        <authorList>
            <person name="Dougan E. K."/>
            <person name="Rhodes N."/>
            <person name="Thang M."/>
            <person name="Chan C."/>
        </authorList>
    </citation>
    <scope>NUCLEOTIDE SEQUENCE</scope>
</reference>
<dbReference type="Proteomes" id="UP000626109">
    <property type="component" value="Unassembled WGS sequence"/>
</dbReference>